<evidence type="ECO:0000256" key="2">
    <source>
        <dbReference type="ARBA" id="ARBA00022927"/>
    </source>
</evidence>
<evidence type="ECO:0000256" key="4">
    <source>
        <dbReference type="ARBA" id="ARBA00060860"/>
    </source>
</evidence>
<dbReference type="AlphaFoldDB" id="A0A6C1E0M7"/>
<dbReference type="GO" id="GO:0005829">
    <property type="term" value="C:cytosol"/>
    <property type="evidence" value="ECO:0007669"/>
    <property type="project" value="GOC"/>
</dbReference>
<feature type="compositionally biased region" description="Polar residues" evidence="8">
    <location>
        <begin position="29"/>
        <end position="39"/>
    </location>
</feature>
<evidence type="ECO:0000256" key="7">
    <source>
        <dbReference type="SAM" id="Coils"/>
    </source>
</evidence>
<name>A0A6C1E0M7_SACPS</name>
<feature type="compositionally biased region" description="Polar residues" evidence="8">
    <location>
        <begin position="480"/>
        <end position="507"/>
    </location>
</feature>
<evidence type="ECO:0000259" key="9">
    <source>
        <dbReference type="SMART" id="SM00312"/>
    </source>
</evidence>
<keyword evidence="2 6" id="KW-0653">Protein transport</keyword>
<dbReference type="GO" id="GO:0005768">
    <property type="term" value="C:endosome"/>
    <property type="evidence" value="ECO:0007669"/>
    <property type="project" value="TreeGrafter"/>
</dbReference>
<dbReference type="InterPro" id="IPR014461">
    <property type="entry name" value="Retromer_complex_Vps17"/>
</dbReference>
<keyword evidence="11" id="KW-1185">Reference proteome</keyword>
<dbReference type="GO" id="GO:0006886">
    <property type="term" value="P:intracellular protein transport"/>
    <property type="evidence" value="ECO:0007669"/>
    <property type="project" value="TreeGrafter"/>
</dbReference>
<dbReference type="CDD" id="cd07625">
    <property type="entry name" value="BAR_Vps17p"/>
    <property type="match status" value="1"/>
</dbReference>
<evidence type="ECO:0000256" key="1">
    <source>
        <dbReference type="ARBA" id="ARBA00022448"/>
    </source>
</evidence>
<evidence type="ECO:0000313" key="11">
    <source>
        <dbReference type="Proteomes" id="UP000501346"/>
    </source>
</evidence>
<evidence type="ECO:0000256" key="5">
    <source>
        <dbReference type="ARBA" id="ARBA00073022"/>
    </source>
</evidence>
<dbReference type="InterPro" id="IPR037907">
    <property type="entry name" value="Vps17_PX"/>
</dbReference>
<dbReference type="Gene3D" id="1.20.1270.60">
    <property type="entry name" value="Arfaptin homology (AH) domain/BAR domain"/>
    <property type="match status" value="1"/>
</dbReference>
<dbReference type="Gene3D" id="3.30.1520.10">
    <property type="entry name" value="Phox-like domain"/>
    <property type="match status" value="1"/>
</dbReference>
<dbReference type="SUPFAM" id="SSF64268">
    <property type="entry name" value="PX domain"/>
    <property type="match status" value="1"/>
</dbReference>
<dbReference type="CDD" id="cd06891">
    <property type="entry name" value="PX_Vps17p"/>
    <property type="match status" value="1"/>
</dbReference>
<feature type="region of interest" description="Disordered" evidence="8">
    <location>
        <begin position="1"/>
        <end position="99"/>
    </location>
</feature>
<dbReference type="InterPro" id="IPR036871">
    <property type="entry name" value="PX_dom_sf"/>
</dbReference>
<evidence type="ECO:0000256" key="6">
    <source>
        <dbReference type="PIRNR" id="PIRNR011791"/>
    </source>
</evidence>
<dbReference type="Proteomes" id="UP000501346">
    <property type="component" value="Chromosome ScXV-ScXI"/>
</dbReference>
<comment type="function">
    <text evidence="6">Component of the membrane-associated retromer complex which is essential in endosome-to-Golgi retrograde transport.</text>
</comment>
<keyword evidence="3 7" id="KW-0175">Coiled coil</keyword>
<dbReference type="PIRSF" id="PIRSF011791">
    <property type="entry name" value="Vps17"/>
    <property type="match status" value="1"/>
</dbReference>
<feature type="coiled-coil region" evidence="7">
    <location>
        <begin position="363"/>
        <end position="411"/>
    </location>
</feature>
<evidence type="ECO:0000313" key="10">
    <source>
        <dbReference type="EMBL" id="QID82470.1"/>
    </source>
</evidence>
<dbReference type="PANTHER" id="PTHR47433:SF1">
    <property type="entry name" value="VACUOLAR PROTEIN SORTING-ASSOCIATED PROTEIN 17"/>
    <property type="match status" value="1"/>
</dbReference>
<dbReference type="SMART" id="SM00312">
    <property type="entry name" value="PX"/>
    <property type="match status" value="1"/>
</dbReference>
<dbReference type="InterPro" id="IPR053055">
    <property type="entry name" value="VPS17"/>
</dbReference>
<dbReference type="InterPro" id="IPR001683">
    <property type="entry name" value="PX_dom"/>
</dbReference>
<dbReference type="OrthoDB" id="9976382at2759"/>
<accession>A0A6C1E0M7</accession>
<evidence type="ECO:0000256" key="3">
    <source>
        <dbReference type="ARBA" id="ARBA00023054"/>
    </source>
</evidence>
<protein>
    <recommendedName>
        <fullName evidence="5 6">Vacuolar protein sorting-associated protein 17</fullName>
    </recommendedName>
</protein>
<feature type="domain" description="PX" evidence="9">
    <location>
        <begin position="105"/>
        <end position="223"/>
    </location>
</feature>
<dbReference type="GO" id="GO:0042147">
    <property type="term" value="P:retrograde transport, endosome to Golgi"/>
    <property type="evidence" value="ECO:0007669"/>
    <property type="project" value="InterPro"/>
</dbReference>
<gene>
    <name evidence="10" type="primary">VPS17_1</name>
    <name evidence="10" type="ORF">GRS66_004894</name>
</gene>
<dbReference type="FunFam" id="1.20.1270.60:FF:000097">
    <property type="entry name" value="Vacuolar protein sorting-associated protein 17"/>
    <property type="match status" value="1"/>
</dbReference>
<comment type="subunit">
    <text evidence="6">Component of the retromer complex.</text>
</comment>
<sequence>MTSAVPYDPYDDLDNNPFAEPQEEGSEPAATTTDGSSSMSEERVGTEQTAASVQDNGTANNVQNGLGGEGNATRSKTSNEHNENQQPSQSSERVILPERSDEKKKYTLLAKVTGLERFGSATGKKENPTIIFDCSTNLPTFRKQQYKNVKKSYEEFHQLFKYLNVAIQESFVPTLPSAYTTFGINSEEDRMKVTRNFQLWFNRLSQDPLIIRNEEVAFFIESDFNTYTPINKSKSLASGLKRKTLKQLAPPYDEITELAEFRPLVKSIYVVSQSLQEKLLRVSRNRKMMVQEENAFGQDFVNLDEHNKLYRRYGKILTAVGDIDSIIATMDMATLYDGLEWIVRDAYVVKEALTNRHFIMRNLVQAQQNSKAKQEQARRFRSRRDINPMKIDEALRQLKAATKNEQVLTLKLQRITSNMIIERKQWISWYEEWIRSSIKEFTLRKIEYERKKLTLLERVRSDIRKADENGGLSRLGRHAVSNNNSDTSQTLKGDSWTGESNRKSQIPINKIAHTEFDDELFTEDDGYNSQDSDTTSLNARHAASLLGMSTK</sequence>
<evidence type="ECO:0000256" key="8">
    <source>
        <dbReference type="SAM" id="MobiDB-lite"/>
    </source>
</evidence>
<dbReference type="PANTHER" id="PTHR47433">
    <property type="entry name" value="VACUOLAR PROTEIN SORTING-ASSOCIATED PROTEIN 17"/>
    <property type="match status" value="1"/>
</dbReference>
<dbReference type="FunFam" id="3.30.1520.10:FF:000034">
    <property type="entry name" value="Vacuolar protein sorting-associated protein 17"/>
    <property type="match status" value="1"/>
</dbReference>
<dbReference type="EMBL" id="CP048996">
    <property type="protein sequence ID" value="QID82470.1"/>
    <property type="molecule type" value="Genomic_DNA"/>
</dbReference>
<feature type="compositionally biased region" description="Polar residues" evidence="8">
    <location>
        <begin position="46"/>
        <end position="64"/>
    </location>
</feature>
<dbReference type="GO" id="GO:0030905">
    <property type="term" value="C:retromer, tubulation complex"/>
    <property type="evidence" value="ECO:0007669"/>
    <property type="project" value="TreeGrafter"/>
</dbReference>
<organism evidence="10 11">
    <name type="scientific">Saccharomyces pastorianus</name>
    <name type="common">Lager yeast</name>
    <name type="synonym">Saccharomyces cerevisiae x Saccharomyces eubayanus</name>
    <dbReference type="NCBI Taxonomy" id="27292"/>
    <lineage>
        <taxon>Eukaryota</taxon>
        <taxon>Fungi</taxon>
        <taxon>Dikarya</taxon>
        <taxon>Ascomycota</taxon>
        <taxon>Saccharomycotina</taxon>
        <taxon>Saccharomycetes</taxon>
        <taxon>Saccharomycetales</taxon>
        <taxon>Saccharomycetaceae</taxon>
        <taxon>Saccharomyces</taxon>
    </lineage>
</organism>
<comment type="similarity">
    <text evidence="4 6">Belongs to the VPS17 family.</text>
</comment>
<dbReference type="GO" id="GO:0032266">
    <property type="term" value="F:phosphatidylinositol-3-phosphate binding"/>
    <property type="evidence" value="ECO:0007669"/>
    <property type="project" value="TreeGrafter"/>
</dbReference>
<reference evidence="10 11" key="1">
    <citation type="journal article" date="2019" name="BMC Genomics">
        <title>Chromosome level assembly and comparative genome analysis confirm lager-brewing yeasts originated from a single hybridization.</title>
        <authorList>
            <person name="Salazar A.N."/>
            <person name="Gorter de Vries A.R."/>
            <person name="van den Broek M."/>
            <person name="Brouwers N."/>
            <person name="de la Torre Cortes P."/>
            <person name="Kuijpers N.G.A."/>
            <person name="Daran J.G."/>
            <person name="Abeel T."/>
        </authorList>
    </citation>
    <scope>NUCLEOTIDE SEQUENCE [LARGE SCALE GENOMIC DNA]</scope>
    <source>
        <strain evidence="10 11">CBS 1483</strain>
    </source>
</reference>
<keyword evidence="1 6" id="KW-0813">Transport</keyword>
<dbReference type="Pfam" id="PF00787">
    <property type="entry name" value="PX"/>
    <property type="match status" value="1"/>
</dbReference>
<dbReference type="InterPro" id="IPR027267">
    <property type="entry name" value="AH/BAR_dom_sf"/>
</dbReference>
<feature type="region of interest" description="Disordered" evidence="8">
    <location>
        <begin position="474"/>
        <end position="509"/>
    </location>
</feature>
<proteinExistence type="inferred from homology"/>